<dbReference type="AlphaFoldDB" id="A0A7G7BQ95"/>
<evidence type="ECO:0008006" key="5">
    <source>
        <dbReference type="Google" id="ProtNLM"/>
    </source>
</evidence>
<keyword evidence="2" id="KW-0732">Signal</keyword>
<reference evidence="4" key="1">
    <citation type="submission" date="2019-10" db="EMBL/GenBank/DDBJ databases">
        <title>Antimicrobial potential of Antarctic Bacteria.</title>
        <authorList>
            <person name="Benaud N."/>
            <person name="Edwards R.J."/>
            <person name="Ferrari B.C."/>
        </authorList>
    </citation>
    <scope>NUCLEOTIDE SEQUENCE [LARGE SCALE GENOMIC DNA]</scope>
    <source>
        <strain evidence="4">NBSH44</strain>
    </source>
</reference>
<accession>A0A7G7BQ95</accession>
<proteinExistence type="predicted"/>
<keyword evidence="4" id="KW-1185">Reference proteome</keyword>
<protein>
    <recommendedName>
        <fullName evidence="5">Sortase</fullName>
    </recommendedName>
</protein>
<evidence type="ECO:0000256" key="2">
    <source>
        <dbReference type="SAM" id="SignalP"/>
    </source>
</evidence>
<feature type="region of interest" description="Disordered" evidence="1">
    <location>
        <begin position="117"/>
        <end position="154"/>
    </location>
</feature>
<evidence type="ECO:0000313" key="3">
    <source>
        <dbReference type="EMBL" id="QNE77510.1"/>
    </source>
</evidence>
<dbReference type="EMBL" id="CP045702">
    <property type="protein sequence ID" value="QNE77510.1"/>
    <property type="molecule type" value="Genomic_DNA"/>
</dbReference>
<feature type="signal peptide" evidence="2">
    <location>
        <begin position="1"/>
        <end position="32"/>
    </location>
</feature>
<feature type="chain" id="PRO_5029000339" description="Sortase" evidence="2">
    <location>
        <begin position="33"/>
        <end position="188"/>
    </location>
</feature>
<dbReference type="KEGG" id="sfiy:F0344_25495"/>
<organism evidence="3 4">
    <name type="scientific">Streptomyces finlayi</name>
    <dbReference type="NCBI Taxonomy" id="67296"/>
    <lineage>
        <taxon>Bacteria</taxon>
        <taxon>Bacillati</taxon>
        <taxon>Actinomycetota</taxon>
        <taxon>Actinomycetes</taxon>
        <taxon>Kitasatosporales</taxon>
        <taxon>Streptomycetaceae</taxon>
        <taxon>Streptomyces</taxon>
    </lineage>
</organism>
<feature type="compositionally biased region" description="Basic and acidic residues" evidence="1">
    <location>
        <begin position="129"/>
        <end position="140"/>
    </location>
</feature>
<evidence type="ECO:0000313" key="4">
    <source>
        <dbReference type="Proteomes" id="UP000515307"/>
    </source>
</evidence>
<sequence>MRSPARLVTGTAASALTVAALGLTLATPSAYADRGDLGKLEITPATATPGSTVTVSTTACGPNGSGIGDANSLDAGDFEVSAGTHKEAVVGRFTVPHDTKPGTYGIGVVCDNGKEAGGDLEVTGGGGSHKPDPYKPDHNRPSGHVRTGVGGSVGPDTAQIAAGAGVIAAAAAGGALLTRRRANGTHGS</sequence>
<dbReference type="Proteomes" id="UP000515307">
    <property type="component" value="Chromosome"/>
</dbReference>
<gene>
    <name evidence="3" type="ORF">F0344_25495</name>
</gene>
<name>A0A7G7BQ95_9ACTN</name>
<evidence type="ECO:0000256" key="1">
    <source>
        <dbReference type="SAM" id="MobiDB-lite"/>
    </source>
</evidence>
<dbReference type="RefSeq" id="WP_185300982.1">
    <property type="nucleotide sequence ID" value="NZ_CP045702.1"/>
</dbReference>